<reference evidence="1" key="1">
    <citation type="journal article" date="2014" name="Front. Microbiol.">
        <title>High frequency of phylogenetically diverse reductive dehalogenase-homologous genes in deep subseafloor sedimentary metagenomes.</title>
        <authorList>
            <person name="Kawai M."/>
            <person name="Futagami T."/>
            <person name="Toyoda A."/>
            <person name="Takaki Y."/>
            <person name="Nishi S."/>
            <person name="Hori S."/>
            <person name="Arai W."/>
            <person name="Tsubouchi T."/>
            <person name="Morono Y."/>
            <person name="Uchiyama I."/>
            <person name="Ito T."/>
            <person name="Fujiyama A."/>
            <person name="Inagaki F."/>
            <person name="Takami H."/>
        </authorList>
    </citation>
    <scope>NUCLEOTIDE SEQUENCE</scope>
    <source>
        <strain evidence="1">Expedition CK06-06</strain>
    </source>
</reference>
<protein>
    <submittedName>
        <fullName evidence="1">Uncharacterized protein</fullName>
    </submittedName>
</protein>
<accession>X1LER5</accession>
<dbReference type="AlphaFoldDB" id="X1LER5"/>
<gene>
    <name evidence="1" type="ORF">S06H3_19212</name>
</gene>
<proteinExistence type="predicted"/>
<dbReference type="EMBL" id="BARV01009812">
    <property type="protein sequence ID" value="GAI04336.1"/>
    <property type="molecule type" value="Genomic_DNA"/>
</dbReference>
<evidence type="ECO:0000313" key="1">
    <source>
        <dbReference type="EMBL" id="GAI04336.1"/>
    </source>
</evidence>
<name>X1LER5_9ZZZZ</name>
<sequence>MGLHGGDLTGSLVTSRSGSASYRINMHLKKTEDSNMVSVAASVFSKLINSWCELSMDDNSLVIAPYKTTLNTNIMQPYAHGEVVLSVRYNALDQFEELDRKIRKVISSRKFA</sequence>
<organism evidence="1">
    <name type="scientific">marine sediment metagenome</name>
    <dbReference type="NCBI Taxonomy" id="412755"/>
    <lineage>
        <taxon>unclassified sequences</taxon>
        <taxon>metagenomes</taxon>
        <taxon>ecological metagenomes</taxon>
    </lineage>
</organism>
<comment type="caution">
    <text evidence="1">The sequence shown here is derived from an EMBL/GenBank/DDBJ whole genome shotgun (WGS) entry which is preliminary data.</text>
</comment>